<dbReference type="Proteomes" id="UP001194468">
    <property type="component" value="Unassembled WGS sequence"/>
</dbReference>
<comment type="caution">
    <text evidence="1">The sequence shown here is derived from an EMBL/GenBank/DDBJ whole genome shotgun (WGS) entry which is preliminary data.</text>
</comment>
<evidence type="ECO:0000313" key="2">
    <source>
        <dbReference type="Proteomes" id="UP001194468"/>
    </source>
</evidence>
<organism evidence="1 2">
    <name type="scientific">Boletus edulis BED1</name>
    <dbReference type="NCBI Taxonomy" id="1328754"/>
    <lineage>
        <taxon>Eukaryota</taxon>
        <taxon>Fungi</taxon>
        <taxon>Dikarya</taxon>
        <taxon>Basidiomycota</taxon>
        <taxon>Agaricomycotina</taxon>
        <taxon>Agaricomycetes</taxon>
        <taxon>Agaricomycetidae</taxon>
        <taxon>Boletales</taxon>
        <taxon>Boletineae</taxon>
        <taxon>Boletaceae</taxon>
        <taxon>Boletoideae</taxon>
        <taxon>Boletus</taxon>
    </lineage>
</organism>
<evidence type="ECO:0000313" key="1">
    <source>
        <dbReference type="EMBL" id="KAF8441650.1"/>
    </source>
</evidence>
<dbReference type="AlphaFoldDB" id="A0AAD4BWN5"/>
<dbReference type="Gene3D" id="3.20.20.70">
    <property type="entry name" value="Aldolase class I"/>
    <property type="match status" value="1"/>
</dbReference>
<gene>
    <name evidence="1" type="ORF">L210DRAFT_436596</name>
</gene>
<accession>A0AAD4BWN5</accession>
<dbReference type="EMBL" id="WHUW01000010">
    <property type="protein sequence ID" value="KAF8441650.1"/>
    <property type="molecule type" value="Genomic_DNA"/>
</dbReference>
<reference evidence="1" key="1">
    <citation type="submission" date="2019-10" db="EMBL/GenBank/DDBJ databases">
        <authorList>
            <consortium name="DOE Joint Genome Institute"/>
            <person name="Kuo A."/>
            <person name="Miyauchi S."/>
            <person name="Kiss E."/>
            <person name="Drula E."/>
            <person name="Kohler A."/>
            <person name="Sanchez-Garcia M."/>
            <person name="Andreopoulos B."/>
            <person name="Barry K.W."/>
            <person name="Bonito G."/>
            <person name="Buee M."/>
            <person name="Carver A."/>
            <person name="Chen C."/>
            <person name="Cichocki N."/>
            <person name="Clum A."/>
            <person name="Culley D."/>
            <person name="Crous P.W."/>
            <person name="Fauchery L."/>
            <person name="Girlanda M."/>
            <person name="Hayes R."/>
            <person name="Keri Z."/>
            <person name="LaButti K."/>
            <person name="Lipzen A."/>
            <person name="Lombard V."/>
            <person name="Magnuson J."/>
            <person name="Maillard F."/>
            <person name="Morin E."/>
            <person name="Murat C."/>
            <person name="Nolan M."/>
            <person name="Ohm R."/>
            <person name="Pangilinan J."/>
            <person name="Pereira M."/>
            <person name="Perotto S."/>
            <person name="Peter M."/>
            <person name="Riley R."/>
            <person name="Sitrit Y."/>
            <person name="Stielow B."/>
            <person name="Szollosi G."/>
            <person name="Zifcakova L."/>
            <person name="Stursova M."/>
            <person name="Spatafora J.W."/>
            <person name="Tedersoo L."/>
            <person name="Vaario L.-M."/>
            <person name="Yamada A."/>
            <person name="Yan M."/>
            <person name="Wang P."/>
            <person name="Xu J."/>
            <person name="Bruns T."/>
            <person name="Baldrian P."/>
            <person name="Vilgalys R."/>
            <person name="Henrissat B."/>
            <person name="Grigoriev I.V."/>
            <person name="Hibbett D."/>
            <person name="Nagy L.G."/>
            <person name="Martin F.M."/>
        </authorList>
    </citation>
    <scope>NUCLEOTIDE SEQUENCE</scope>
    <source>
        <strain evidence="1">BED1</strain>
    </source>
</reference>
<reference evidence="1" key="2">
    <citation type="journal article" date="2020" name="Nat. Commun.">
        <title>Large-scale genome sequencing of mycorrhizal fungi provides insights into the early evolution of symbiotic traits.</title>
        <authorList>
            <person name="Miyauchi S."/>
            <person name="Kiss E."/>
            <person name="Kuo A."/>
            <person name="Drula E."/>
            <person name="Kohler A."/>
            <person name="Sanchez-Garcia M."/>
            <person name="Morin E."/>
            <person name="Andreopoulos B."/>
            <person name="Barry K.W."/>
            <person name="Bonito G."/>
            <person name="Buee M."/>
            <person name="Carver A."/>
            <person name="Chen C."/>
            <person name="Cichocki N."/>
            <person name="Clum A."/>
            <person name="Culley D."/>
            <person name="Crous P.W."/>
            <person name="Fauchery L."/>
            <person name="Girlanda M."/>
            <person name="Hayes R.D."/>
            <person name="Keri Z."/>
            <person name="LaButti K."/>
            <person name="Lipzen A."/>
            <person name="Lombard V."/>
            <person name="Magnuson J."/>
            <person name="Maillard F."/>
            <person name="Murat C."/>
            <person name="Nolan M."/>
            <person name="Ohm R.A."/>
            <person name="Pangilinan J."/>
            <person name="Pereira M.F."/>
            <person name="Perotto S."/>
            <person name="Peter M."/>
            <person name="Pfister S."/>
            <person name="Riley R."/>
            <person name="Sitrit Y."/>
            <person name="Stielow J.B."/>
            <person name="Szollosi G."/>
            <person name="Zifcakova L."/>
            <person name="Stursova M."/>
            <person name="Spatafora J.W."/>
            <person name="Tedersoo L."/>
            <person name="Vaario L.M."/>
            <person name="Yamada A."/>
            <person name="Yan M."/>
            <person name="Wang P."/>
            <person name="Xu J."/>
            <person name="Bruns T."/>
            <person name="Baldrian P."/>
            <person name="Vilgalys R."/>
            <person name="Dunand C."/>
            <person name="Henrissat B."/>
            <person name="Grigoriev I.V."/>
            <person name="Hibbett D."/>
            <person name="Nagy L.G."/>
            <person name="Martin F.M."/>
        </authorList>
    </citation>
    <scope>NUCLEOTIDE SEQUENCE</scope>
    <source>
        <strain evidence="1">BED1</strain>
    </source>
</reference>
<keyword evidence="2" id="KW-1185">Reference proteome</keyword>
<dbReference type="InterPro" id="IPR013785">
    <property type="entry name" value="Aldolase_TIM"/>
</dbReference>
<protein>
    <submittedName>
        <fullName evidence="1">Uncharacterized protein</fullName>
    </submittedName>
</protein>
<sequence>MYQVLGLTAHCRGQGRAYHVWSAIYIKRRRSHYYFLVSFIDLNLVQPNLPVRLQEDIPLTPPDQSKLYQVGNLTPSGYSDWPFADGNVRETDGKL</sequence>
<proteinExistence type="predicted"/>
<name>A0AAD4BWN5_BOLED</name>